<accession>A0ABV6NMR9</accession>
<dbReference type="InterPro" id="IPR036916">
    <property type="entry name" value="Sda_sf"/>
</dbReference>
<dbReference type="Gene3D" id="1.10.287.1100">
    <property type="entry name" value="Sporulation inhibitor A"/>
    <property type="match status" value="1"/>
</dbReference>
<organism evidence="1 2">
    <name type="scientific">Halalkalibacter alkalisediminis</name>
    <dbReference type="NCBI Taxonomy" id="935616"/>
    <lineage>
        <taxon>Bacteria</taxon>
        <taxon>Bacillati</taxon>
        <taxon>Bacillota</taxon>
        <taxon>Bacilli</taxon>
        <taxon>Bacillales</taxon>
        <taxon>Bacillaceae</taxon>
        <taxon>Halalkalibacter</taxon>
    </lineage>
</organism>
<proteinExistence type="predicted"/>
<keyword evidence="1" id="KW-0649">Protein kinase inhibitor</keyword>
<dbReference type="SUPFAM" id="SSF100985">
    <property type="entry name" value="Sporulation inhibitor Sda"/>
    <property type="match status" value="1"/>
</dbReference>
<evidence type="ECO:0000313" key="1">
    <source>
        <dbReference type="EMBL" id="MFC0562065.1"/>
    </source>
</evidence>
<protein>
    <submittedName>
        <fullName evidence="1">Sporulation histidine kinase inhibitor Sda</fullName>
    </submittedName>
</protein>
<dbReference type="Proteomes" id="UP001589833">
    <property type="component" value="Unassembled WGS sequence"/>
</dbReference>
<evidence type="ECO:0000313" key="2">
    <source>
        <dbReference type="Proteomes" id="UP001589833"/>
    </source>
</evidence>
<dbReference type="EMBL" id="JBHLTR010000102">
    <property type="protein sequence ID" value="MFC0562065.1"/>
    <property type="molecule type" value="Genomic_DNA"/>
</dbReference>
<dbReference type="RefSeq" id="WP_273844469.1">
    <property type="nucleotide sequence ID" value="NZ_JAQQWT010000009.1"/>
</dbReference>
<name>A0ABV6NMR9_9BACI</name>
<keyword evidence="2" id="KW-1185">Reference proteome</keyword>
<dbReference type="Pfam" id="PF08970">
    <property type="entry name" value="Sda"/>
    <property type="match status" value="1"/>
</dbReference>
<sequence length="49" mass="5935">MDRLEYTVLLEAYEQAMALNLEEDFIQLLKEEILDRQTNHVRKKKKMPV</sequence>
<gene>
    <name evidence="1" type="primary">sda</name>
    <name evidence="1" type="ORF">ACFFH4_24655</name>
</gene>
<dbReference type="InterPro" id="IPR015064">
    <property type="entry name" value="Sda"/>
</dbReference>
<reference evidence="1 2" key="1">
    <citation type="submission" date="2024-09" db="EMBL/GenBank/DDBJ databases">
        <authorList>
            <person name="Sun Q."/>
            <person name="Mori K."/>
        </authorList>
    </citation>
    <scope>NUCLEOTIDE SEQUENCE [LARGE SCALE GENOMIC DNA]</scope>
    <source>
        <strain evidence="1 2">NCAIM B.02301</strain>
    </source>
</reference>
<comment type="caution">
    <text evidence="1">The sequence shown here is derived from an EMBL/GenBank/DDBJ whole genome shotgun (WGS) entry which is preliminary data.</text>
</comment>
<dbReference type="GO" id="GO:0004860">
    <property type="term" value="F:protein kinase inhibitor activity"/>
    <property type="evidence" value="ECO:0007669"/>
    <property type="project" value="UniProtKB-KW"/>
</dbReference>